<dbReference type="OMA" id="NEYNGKQ"/>
<evidence type="ECO:0000256" key="2">
    <source>
        <dbReference type="SAM" id="MobiDB-lite"/>
    </source>
</evidence>
<accession>A0A8S1K3F9</accession>
<feature type="coiled-coil region" evidence="1">
    <location>
        <begin position="185"/>
        <end position="272"/>
    </location>
</feature>
<protein>
    <submittedName>
        <fullName evidence="3">Uncharacterized protein</fullName>
    </submittedName>
</protein>
<keyword evidence="4" id="KW-1185">Reference proteome</keyword>
<evidence type="ECO:0000313" key="3">
    <source>
        <dbReference type="EMBL" id="CAD8048258.1"/>
    </source>
</evidence>
<comment type="caution">
    <text evidence="3">The sequence shown here is derived from an EMBL/GenBank/DDBJ whole genome shotgun (WGS) entry which is preliminary data.</text>
</comment>
<gene>
    <name evidence="3" type="ORF">PPRIM_AZ9-3.1.T0120388</name>
</gene>
<feature type="region of interest" description="Disordered" evidence="2">
    <location>
        <begin position="283"/>
        <end position="311"/>
    </location>
</feature>
<sequence length="311" mass="36917">MLNLRELQELRQLNDERKALTDRYGVGYNQPLSARNEYNGKQTLSAWDPITNKPQTLIINNGSDPIVLDHNIPRQEITKNIVFQKGFPFQNNQPITKNYQVQIQEIPTSISKIQSSKLLPQNYMHEYHHRQRPYQLKSVEEILRPWKAKEIMYNRELKNLQEQINKGNYTMTDKRTLKVDNVAKKLELQNEVQKLEAILKNKDEEITRLKIRSQEIEEKYIELTEENSTEINKYQKELEEWKKKFKDLNNLYHECEEECTMKETEIESLKKRKLSVVKTQTVQKVGTKPQKNMDSPRAIISTVSDKDSDYY</sequence>
<keyword evidence="1" id="KW-0175">Coiled coil</keyword>
<organism evidence="3 4">
    <name type="scientific">Paramecium primaurelia</name>
    <dbReference type="NCBI Taxonomy" id="5886"/>
    <lineage>
        <taxon>Eukaryota</taxon>
        <taxon>Sar</taxon>
        <taxon>Alveolata</taxon>
        <taxon>Ciliophora</taxon>
        <taxon>Intramacronucleata</taxon>
        <taxon>Oligohymenophorea</taxon>
        <taxon>Peniculida</taxon>
        <taxon>Parameciidae</taxon>
        <taxon>Paramecium</taxon>
    </lineage>
</organism>
<proteinExistence type="predicted"/>
<evidence type="ECO:0000313" key="4">
    <source>
        <dbReference type="Proteomes" id="UP000688137"/>
    </source>
</evidence>
<reference evidence="3" key="1">
    <citation type="submission" date="2021-01" db="EMBL/GenBank/DDBJ databases">
        <authorList>
            <consortium name="Genoscope - CEA"/>
            <person name="William W."/>
        </authorList>
    </citation>
    <scope>NUCLEOTIDE SEQUENCE</scope>
</reference>
<dbReference type="Proteomes" id="UP000688137">
    <property type="component" value="Unassembled WGS sequence"/>
</dbReference>
<name>A0A8S1K3F9_PARPR</name>
<evidence type="ECO:0000256" key="1">
    <source>
        <dbReference type="SAM" id="Coils"/>
    </source>
</evidence>
<dbReference type="EMBL" id="CAJJDM010000009">
    <property type="protein sequence ID" value="CAD8048258.1"/>
    <property type="molecule type" value="Genomic_DNA"/>
</dbReference>
<dbReference type="AlphaFoldDB" id="A0A8S1K3F9"/>